<evidence type="ECO:0000256" key="3">
    <source>
        <dbReference type="PIRSR" id="PIRSR600183-50"/>
    </source>
</evidence>
<protein>
    <submittedName>
        <fullName evidence="7">Diaminopimelate decarboxylase</fullName>
    </submittedName>
</protein>
<comment type="similarity">
    <text evidence="4">Belongs to the Orn/Lys/Arg decarboxylase class-II family.</text>
</comment>
<dbReference type="AlphaFoldDB" id="A0A2P8C885"/>
<dbReference type="InterPro" id="IPR022644">
    <property type="entry name" value="De-COase2_N"/>
</dbReference>
<comment type="cofactor">
    <cofactor evidence="1 3">
        <name>pyridoxal 5'-phosphate</name>
        <dbReference type="ChEBI" id="CHEBI:597326"/>
    </cofactor>
</comment>
<accession>A0A2P8C885</accession>
<evidence type="ECO:0000256" key="2">
    <source>
        <dbReference type="ARBA" id="ARBA00022898"/>
    </source>
</evidence>
<proteinExistence type="inferred from homology"/>
<dbReference type="Gene3D" id="2.40.37.10">
    <property type="entry name" value="Lyase, Ornithine Decarboxylase, Chain A, domain 1"/>
    <property type="match status" value="1"/>
</dbReference>
<feature type="active site" description="Proton donor" evidence="3">
    <location>
        <position position="347"/>
    </location>
</feature>
<feature type="domain" description="Orn/DAP/Arg decarboxylase 2 C-terminal" evidence="5">
    <location>
        <begin position="15"/>
        <end position="374"/>
    </location>
</feature>
<evidence type="ECO:0000259" key="5">
    <source>
        <dbReference type="Pfam" id="PF00278"/>
    </source>
</evidence>
<sequence length="419" mass="44702">MTTDEEFAKQYGSPLYVYDLDLAVAARDALVGALPPGTTLYFSFKANPHPAIARALREAGEHSCAAEISSVGELASAVEAGFAGAEMLYTGPGKTHEEIAVAIDAGVRRFSVESRTDLLRVANEASARNVVVDCLIRVNSAAAGASTGIRMTGAPSQFGFDIERLPDDIRRLGSVSSVRLSGLHLFSLSNARDEAALIAEFEHTIATAAELRDRTGLGIEFLDIGGGFAAPYLTPGARYEYPRLRAALEESLDAHFPQWRSGTPHIACESGRYLTAECGRLICTVVNVKESRGRKFVVLDAGINVLGGMSGLGRLLPTSVGLDGPHRVDLNGDRAHSENITLVGPLCTPGDILGRSVDVHELRPDDVVAIPNAGAYGMTASLTLFLGRPMPTEITVRDGKVTSVSRVHAERNFSYRNNP</sequence>
<dbReference type="GO" id="GO:0009089">
    <property type="term" value="P:lysine biosynthetic process via diaminopimelate"/>
    <property type="evidence" value="ECO:0007669"/>
    <property type="project" value="TreeGrafter"/>
</dbReference>
<dbReference type="PRINTS" id="PR01179">
    <property type="entry name" value="ODADCRBXLASE"/>
</dbReference>
<keyword evidence="8" id="KW-1185">Reference proteome</keyword>
<dbReference type="EMBL" id="PYGA01000049">
    <property type="protein sequence ID" value="PSK81157.1"/>
    <property type="molecule type" value="Genomic_DNA"/>
</dbReference>
<comment type="caution">
    <text evidence="7">The sequence shown here is derived from an EMBL/GenBank/DDBJ whole genome shotgun (WGS) entry which is preliminary data.</text>
</comment>
<gene>
    <name evidence="7" type="ORF">CLV63_1492</name>
</gene>
<dbReference type="GO" id="GO:0008836">
    <property type="term" value="F:diaminopimelate decarboxylase activity"/>
    <property type="evidence" value="ECO:0007669"/>
    <property type="project" value="TreeGrafter"/>
</dbReference>
<dbReference type="InterPro" id="IPR000183">
    <property type="entry name" value="Orn/DAP/Arg_de-COase"/>
</dbReference>
<keyword evidence="2 3" id="KW-0663">Pyridoxal phosphate</keyword>
<dbReference type="InterPro" id="IPR022643">
    <property type="entry name" value="De-COase2_C"/>
</dbReference>
<dbReference type="Proteomes" id="UP000240542">
    <property type="component" value="Unassembled WGS sequence"/>
</dbReference>
<dbReference type="InterPro" id="IPR029066">
    <property type="entry name" value="PLP-binding_barrel"/>
</dbReference>
<dbReference type="Pfam" id="PF02784">
    <property type="entry name" value="Orn_Arg_deC_N"/>
    <property type="match status" value="1"/>
</dbReference>
<name>A0A2P8C885_9ACTN</name>
<feature type="domain" description="Orn/DAP/Arg decarboxylase 2 N-terminal" evidence="6">
    <location>
        <begin position="37"/>
        <end position="276"/>
    </location>
</feature>
<organism evidence="7 8">
    <name type="scientific">Murinocardiopsis flavida</name>
    <dbReference type="NCBI Taxonomy" id="645275"/>
    <lineage>
        <taxon>Bacteria</taxon>
        <taxon>Bacillati</taxon>
        <taxon>Actinomycetota</taxon>
        <taxon>Actinomycetes</taxon>
        <taxon>Streptosporangiales</taxon>
        <taxon>Nocardiopsidaceae</taxon>
        <taxon>Murinocardiopsis</taxon>
    </lineage>
</organism>
<reference evidence="7 8" key="1">
    <citation type="submission" date="2018-03" db="EMBL/GenBank/DDBJ databases">
        <title>Genomic Encyclopedia of Archaeal and Bacterial Type Strains, Phase II (KMG-II): from individual species to whole genera.</title>
        <authorList>
            <person name="Goeker M."/>
        </authorList>
    </citation>
    <scope>NUCLEOTIDE SEQUENCE [LARGE SCALE GENOMIC DNA]</scope>
    <source>
        <strain evidence="7 8">DSM 45312</strain>
    </source>
</reference>
<evidence type="ECO:0000259" key="6">
    <source>
        <dbReference type="Pfam" id="PF02784"/>
    </source>
</evidence>
<evidence type="ECO:0000313" key="8">
    <source>
        <dbReference type="Proteomes" id="UP000240542"/>
    </source>
</evidence>
<dbReference type="Gene3D" id="3.20.20.10">
    <property type="entry name" value="Alanine racemase"/>
    <property type="match status" value="1"/>
</dbReference>
<dbReference type="InterPro" id="IPR009006">
    <property type="entry name" value="Ala_racemase/Decarboxylase_C"/>
</dbReference>
<evidence type="ECO:0000313" key="7">
    <source>
        <dbReference type="EMBL" id="PSK81157.1"/>
    </source>
</evidence>
<evidence type="ECO:0000256" key="1">
    <source>
        <dbReference type="ARBA" id="ARBA00001933"/>
    </source>
</evidence>
<dbReference type="RefSeq" id="WP_106587115.1">
    <property type="nucleotide sequence ID" value="NZ_PYGA01000049.1"/>
</dbReference>
<feature type="modified residue" description="N6-(pyridoxal phosphate)lysine" evidence="3">
    <location>
        <position position="45"/>
    </location>
</feature>
<dbReference type="Pfam" id="PF00278">
    <property type="entry name" value="Orn_DAP_Arg_deC"/>
    <property type="match status" value="1"/>
</dbReference>
<dbReference type="OrthoDB" id="9802241at2"/>
<dbReference type="PANTHER" id="PTHR43727:SF2">
    <property type="entry name" value="GROUP IV DECARBOXYLASE"/>
    <property type="match status" value="1"/>
</dbReference>
<dbReference type="SUPFAM" id="SSF51419">
    <property type="entry name" value="PLP-binding barrel"/>
    <property type="match status" value="1"/>
</dbReference>
<dbReference type="PANTHER" id="PTHR43727">
    <property type="entry name" value="DIAMINOPIMELATE DECARBOXYLASE"/>
    <property type="match status" value="1"/>
</dbReference>
<evidence type="ECO:0000256" key="4">
    <source>
        <dbReference type="RuleBase" id="RU003737"/>
    </source>
</evidence>
<dbReference type="SUPFAM" id="SSF50621">
    <property type="entry name" value="Alanine racemase C-terminal domain-like"/>
    <property type="match status" value="1"/>
</dbReference>